<dbReference type="Gene3D" id="3.40.50.720">
    <property type="entry name" value="NAD(P)-binding Rossmann-like Domain"/>
    <property type="match status" value="1"/>
</dbReference>
<gene>
    <name evidence="2" type="ORF">MJA45_18180</name>
</gene>
<accession>A0AA96RDW6</accession>
<organism evidence="2 3">
    <name type="scientific">Paenibacillus aurantius</name>
    <dbReference type="NCBI Taxonomy" id="2918900"/>
    <lineage>
        <taxon>Bacteria</taxon>
        <taxon>Bacillati</taxon>
        <taxon>Bacillota</taxon>
        <taxon>Bacilli</taxon>
        <taxon>Bacillales</taxon>
        <taxon>Paenibacillaceae</taxon>
        <taxon>Paenibacillus</taxon>
    </lineage>
</organism>
<dbReference type="Proteomes" id="UP001305702">
    <property type="component" value="Chromosome"/>
</dbReference>
<dbReference type="SUPFAM" id="SSF51735">
    <property type="entry name" value="NAD(P)-binding Rossmann-fold domains"/>
    <property type="match status" value="1"/>
</dbReference>
<evidence type="ECO:0000313" key="3">
    <source>
        <dbReference type="Proteomes" id="UP001305702"/>
    </source>
</evidence>
<dbReference type="Pfam" id="PF22725">
    <property type="entry name" value="GFO_IDH_MocA_C3"/>
    <property type="match status" value="1"/>
</dbReference>
<feature type="domain" description="GFO/IDH/MocA-like oxidoreductase" evidence="1">
    <location>
        <begin position="130"/>
        <end position="256"/>
    </location>
</feature>
<dbReference type="PANTHER" id="PTHR43377:SF1">
    <property type="entry name" value="BILIVERDIN REDUCTASE A"/>
    <property type="match status" value="1"/>
</dbReference>
<dbReference type="RefSeq" id="WP_315603325.1">
    <property type="nucleotide sequence ID" value="NZ_CP130318.1"/>
</dbReference>
<dbReference type="KEGG" id="paun:MJA45_18180"/>
<keyword evidence="3" id="KW-1185">Reference proteome</keyword>
<evidence type="ECO:0000313" key="2">
    <source>
        <dbReference type="EMBL" id="WNQ09553.1"/>
    </source>
</evidence>
<sequence length="330" mass="36864">MEYRYAIIGCQHGHIALFLEEMQALGHECVGIYDSEPDYLARTLAARFQVPLSADPVPLLERADVIGCAAVNREKIDIVELCEKYGKPVMLDKPAVISREGLNRLEGVLNRGRIQVGMLLTERFRPSLVTLKHLIEEGQLGELVHIGMRKPHRLSPASRPAWFYEKERNGGLVVDLLIHDFDLLRWLTGAECVSFQGYKGKKSHPDKPSFYDWASLEVQLSSRMSASLYTDWHTPEASWTWGDGRLFVTGTEGTAELRLEGDPLQSAPELLLLVTNRNKLRTVPLREPAGTVTADFLVRIEGKGSLLTHGDLLTASRASLEADEAVRVLV</sequence>
<name>A0AA96RDW6_9BACL</name>
<dbReference type="InterPro" id="IPR036291">
    <property type="entry name" value="NAD(P)-bd_dom_sf"/>
</dbReference>
<dbReference type="SUPFAM" id="SSF55347">
    <property type="entry name" value="Glyceraldehyde-3-phosphate dehydrogenase-like, C-terminal domain"/>
    <property type="match status" value="1"/>
</dbReference>
<dbReference type="InterPro" id="IPR055170">
    <property type="entry name" value="GFO_IDH_MocA-like_dom"/>
</dbReference>
<dbReference type="AlphaFoldDB" id="A0AA96RDW6"/>
<proteinExistence type="predicted"/>
<reference evidence="2 3" key="1">
    <citation type="submission" date="2022-02" db="EMBL/GenBank/DDBJ databases">
        <title>Paenibacillus sp. MBLB1776 Whole Genome Shotgun Sequencing.</title>
        <authorList>
            <person name="Hwang C.Y."/>
            <person name="Cho E.-S."/>
            <person name="Seo M.-J."/>
        </authorList>
    </citation>
    <scope>NUCLEOTIDE SEQUENCE [LARGE SCALE GENOMIC DNA]</scope>
    <source>
        <strain evidence="2 3">MBLB1776</strain>
    </source>
</reference>
<dbReference type="EMBL" id="CP130318">
    <property type="protein sequence ID" value="WNQ09553.1"/>
    <property type="molecule type" value="Genomic_DNA"/>
</dbReference>
<dbReference type="InterPro" id="IPR051450">
    <property type="entry name" value="Gfo/Idh/MocA_Oxidoreductases"/>
</dbReference>
<protein>
    <submittedName>
        <fullName evidence="2">Gfo/Idh/MocA family oxidoreductase</fullName>
    </submittedName>
</protein>
<dbReference type="PANTHER" id="PTHR43377">
    <property type="entry name" value="BILIVERDIN REDUCTASE A"/>
    <property type="match status" value="1"/>
</dbReference>
<dbReference type="Gene3D" id="3.30.360.10">
    <property type="entry name" value="Dihydrodipicolinate Reductase, domain 2"/>
    <property type="match status" value="1"/>
</dbReference>
<evidence type="ECO:0000259" key="1">
    <source>
        <dbReference type="Pfam" id="PF22725"/>
    </source>
</evidence>